<dbReference type="Proteomes" id="UP000541470">
    <property type="component" value="Unassembled WGS sequence"/>
</dbReference>
<feature type="domain" description="GCVT N-terminal" evidence="1">
    <location>
        <begin position="81"/>
        <end position="178"/>
    </location>
</feature>
<keyword evidence="3" id="KW-1185">Reference proteome</keyword>
<name>A0A7Y0FTX2_9HYPH</name>
<protein>
    <submittedName>
        <fullName evidence="2">Sarcosine oxidase subunit gamma</fullName>
    </submittedName>
</protein>
<reference evidence="2 3" key="1">
    <citation type="submission" date="2020-04" db="EMBL/GenBank/DDBJ databases">
        <title>Rhizobium sp. S-51 isolated from soil.</title>
        <authorList>
            <person name="Dahal R.H."/>
        </authorList>
    </citation>
    <scope>NUCLEOTIDE SEQUENCE [LARGE SCALE GENOMIC DNA]</scope>
    <source>
        <strain evidence="2 3">S-51</strain>
    </source>
</reference>
<dbReference type="SUPFAM" id="SSF103025">
    <property type="entry name" value="Folate-binding domain"/>
    <property type="match status" value="1"/>
</dbReference>
<evidence type="ECO:0000313" key="2">
    <source>
        <dbReference type="EMBL" id="NML72763.1"/>
    </source>
</evidence>
<dbReference type="EMBL" id="JABBGK010000001">
    <property type="protein sequence ID" value="NML72763.1"/>
    <property type="molecule type" value="Genomic_DNA"/>
</dbReference>
<proteinExistence type="predicted"/>
<comment type="caution">
    <text evidence="2">The sequence shown here is derived from an EMBL/GenBank/DDBJ whole genome shotgun (WGS) entry which is preliminary data.</text>
</comment>
<dbReference type="InterPro" id="IPR027266">
    <property type="entry name" value="TrmE/GcvT-like"/>
</dbReference>
<dbReference type="AlphaFoldDB" id="A0A7Y0FTX2"/>
<evidence type="ECO:0000313" key="3">
    <source>
        <dbReference type="Proteomes" id="UP000541470"/>
    </source>
</evidence>
<organism evidence="2 3">
    <name type="scientific">Rhizobium terricola</name>
    <dbReference type="NCBI Taxonomy" id="2728849"/>
    <lineage>
        <taxon>Bacteria</taxon>
        <taxon>Pseudomonadati</taxon>
        <taxon>Pseudomonadota</taxon>
        <taxon>Alphaproteobacteria</taxon>
        <taxon>Hyphomicrobiales</taxon>
        <taxon>Rhizobiaceae</taxon>
        <taxon>Rhizobium/Agrobacterium group</taxon>
        <taxon>Rhizobium</taxon>
    </lineage>
</organism>
<sequence>MPKQYVARHVLEDHIAGFEAEANPHHLSILRRPTVFSVLAHAGAESDVGEALFEMAEVEVRVVGPGEWLLVSDIIGADMLARDLVAFGSGRVSFADQSDGKVVLKIHGPEVRRVLAKCLAVDLHPDVFALGASANAQCAHVPVNLARIGMDAFELIVPRSYAGHVFEEIREMGREFALSASFADN</sequence>
<dbReference type="Pfam" id="PF01571">
    <property type="entry name" value="GCV_T"/>
    <property type="match status" value="1"/>
</dbReference>
<dbReference type="Gene3D" id="3.30.1360.120">
    <property type="entry name" value="Probable tRNA modification gtpase trme, domain 1"/>
    <property type="match status" value="1"/>
</dbReference>
<dbReference type="InterPro" id="IPR006222">
    <property type="entry name" value="GCVT_N"/>
</dbReference>
<accession>A0A7Y0FTX2</accession>
<dbReference type="RefSeq" id="WP_169586522.1">
    <property type="nucleotide sequence ID" value="NZ_JABBGK010000001.1"/>
</dbReference>
<gene>
    <name evidence="2" type="ORF">HHL25_01360</name>
</gene>
<evidence type="ECO:0000259" key="1">
    <source>
        <dbReference type="Pfam" id="PF01571"/>
    </source>
</evidence>